<organism evidence="1">
    <name type="scientific">marine sediment metagenome</name>
    <dbReference type="NCBI Taxonomy" id="412755"/>
    <lineage>
        <taxon>unclassified sequences</taxon>
        <taxon>metagenomes</taxon>
        <taxon>ecological metagenomes</taxon>
    </lineage>
</organism>
<accession>X1KL87</accession>
<evidence type="ECO:0000313" key="1">
    <source>
        <dbReference type="EMBL" id="GAH90909.1"/>
    </source>
</evidence>
<proteinExistence type="predicted"/>
<protein>
    <submittedName>
        <fullName evidence="1">Uncharacterized protein</fullName>
    </submittedName>
</protein>
<comment type="caution">
    <text evidence="1">The sequence shown here is derived from an EMBL/GenBank/DDBJ whole genome shotgun (WGS) entry which is preliminary data.</text>
</comment>
<reference evidence="1" key="1">
    <citation type="journal article" date="2014" name="Front. Microbiol.">
        <title>High frequency of phylogenetically diverse reductive dehalogenase-homologous genes in deep subseafloor sedimentary metagenomes.</title>
        <authorList>
            <person name="Kawai M."/>
            <person name="Futagami T."/>
            <person name="Toyoda A."/>
            <person name="Takaki Y."/>
            <person name="Nishi S."/>
            <person name="Hori S."/>
            <person name="Arai W."/>
            <person name="Tsubouchi T."/>
            <person name="Morono Y."/>
            <person name="Uchiyama I."/>
            <person name="Ito T."/>
            <person name="Fujiyama A."/>
            <person name="Inagaki F."/>
            <person name="Takami H."/>
        </authorList>
    </citation>
    <scope>NUCLEOTIDE SEQUENCE</scope>
    <source>
        <strain evidence="1">Expedition CK06-06</strain>
    </source>
</reference>
<sequence length="81" mass="9610">FKKTHTKYSRSPHYNMDCRGFHCVQDFAVEVYENNKTQRSRDAVQGYIDHVGDDAFSEYVYYRTQDAWGLPYIFIFAANIL</sequence>
<name>X1KL87_9ZZZZ</name>
<gene>
    <name evidence="1" type="ORF">S03H2_71418</name>
</gene>
<feature type="non-terminal residue" evidence="1">
    <location>
        <position position="1"/>
    </location>
</feature>
<dbReference type="EMBL" id="BARU01047792">
    <property type="protein sequence ID" value="GAH90909.1"/>
    <property type="molecule type" value="Genomic_DNA"/>
</dbReference>
<dbReference type="AlphaFoldDB" id="X1KL87"/>